<evidence type="ECO:0000256" key="1">
    <source>
        <dbReference type="ARBA" id="ARBA00004906"/>
    </source>
</evidence>
<keyword evidence="2" id="KW-0808">Transferase</keyword>
<feature type="compositionally biased region" description="Basic and acidic residues" evidence="3">
    <location>
        <begin position="547"/>
        <end position="556"/>
    </location>
</feature>
<dbReference type="GO" id="GO:0016567">
    <property type="term" value="P:protein ubiquitination"/>
    <property type="evidence" value="ECO:0007669"/>
    <property type="project" value="UniProtKB-UniPathway"/>
</dbReference>
<dbReference type="EMBL" id="JADFTS010000005">
    <property type="protein sequence ID" value="KAF9606709.1"/>
    <property type="molecule type" value="Genomic_DNA"/>
</dbReference>
<dbReference type="Gene3D" id="3.30.40.10">
    <property type="entry name" value="Zinc/RING finger domain, C3HC4 (zinc finger)"/>
    <property type="match status" value="1"/>
</dbReference>
<name>A0A835HXQ0_9MAGN</name>
<dbReference type="PANTHER" id="PTHR23315:SF278">
    <property type="entry name" value="U-BOX DOMAIN-CONTAINING PROTEIN 3"/>
    <property type="match status" value="1"/>
</dbReference>
<dbReference type="GO" id="GO:0004842">
    <property type="term" value="F:ubiquitin-protein transferase activity"/>
    <property type="evidence" value="ECO:0007669"/>
    <property type="project" value="InterPro"/>
</dbReference>
<organism evidence="5 6">
    <name type="scientific">Coptis chinensis</name>
    <dbReference type="NCBI Taxonomy" id="261450"/>
    <lineage>
        <taxon>Eukaryota</taxon>
        <taxon>Viridiplantae</taxon>
        <taxon>Streptophyta</taxon>
        <taxon>Embryophyta</taxon>
        <taxon>Tracheophyta</taxon>
        <taxon>Spermatophyta</taxon>
        <taxon>Magnoliopsida</taxon>
        <taxon>Ranunculales</taxon>
        <taxon>Ranunculaceae</taxon>
        <taxon>Coptidoideae</taxon>
        <taxon>Coptis</taxon>
    </lineage>
</organism>
<feature type="compositionally biased region" description="Basic and acidic residues" evidence="3">
    <location>
        <begin position="225"/>
        <end position="241"/>
    </location>
</feature>
<feature type="region of interest" description="Disordered" evidence="3">
    <location>
        <begin position="407"/>
        <end position="432"/>
    </location>
</feature>
<dbReference type="UniPathway" id="UPA00143"/>
<feature type="compositionally biased region" description="Basic and acidic residues" evidence="3">
    <location>
        <begin position="516"/>
        <end position="532"/>
    </location>
</feature>
<reference evidence="5 6" key="1">
    <citation type="submission" date="2020-10" db="EMBL/GenBank/DDBJ databases">
        <title>The Coptis chinensis genome and diversification of protoberbering-type alkaloids.</title>
        <authorList>
            <person name="Wang B."/>
            <person name="Shu S."/>
            <person name="Song C."/>
            <person name="Liu Y."/>
        </authorList>
    </citation>
    <scope>NUCLEOTIDE SEQUENCE [LARGE SCALE GENOMIC DNA]</scope>
    <source>
        <strain evidence="5">HL-2020</strain>
        <tissue evidence="5">Leaf</tissue>
    </source>
</reference>
<feature type="region of interest" description="Disordered" evidence="3">
    <location>
        <begin position="838"/>
        <end position="870"/>
    </location>
</feature>
<dbReference type="InterPro" id="IPR003613">
    <property type="entry name" value="Ubox_domain"/>
</dbReference>
<dbReference type="OrthoDB" id="10064100at2759"/>
<evidence type="ECO:0000313" key="5">
    <source>
        <dbReference type="EMBL" id="KAF9606709.1"/>
    </source>
</evidence>
<comment type="pathway">
    <text evidence="1">Protein modification; protein ubiquitination.</text>
</comment>
<feature type="compositionally biased region" description="Acidic residues" evidence="3">
    <location>
        <begin position="567"/>
        <end position="582"/>
    </location>
</feature>
<feature type="region of interest" description="Disordered" evidence="3">
    <location>
        <begin position="202"/>
        <end position="241"/>
    </location>
</feature>
<feature type="compositionally biased region" description="Low complexity" evidence="3">
    <location>
        <begin position="489"/>
        <end position="500"/>
    </location>
</feature>
<comment type="caution">
    <text evidence="5">The sequence shown here is derived from an EMBL/GenBank/DDBJ whole genome shotgun (WGS) entry which is preliminary data.</text>
</comment>
<gene>
    <name evidence="5" type="ORF">IFM89_027753</name>
</gene>
<protein>
    <recommendedName>
        <fullName evidence="4">U-box domain-containing protein</fullName>
    </recommendedName>
</protein>
<dbReference type="InterPro" id="IPR013083">
    <property type="entry name" value="Znf_RING/FYVE/PHD"/>
</dbReference>
<feature type="compositionally biased region" description="Basic residues" evidence="3">
    <location>
        <begin position="414"/>
        <end position="425"/>
    </location>
</feature>
<dbReference type="SMART" id="SM00504">
    <property type="entry name" value="Ubox"/>
    <property type="match status" value="1"/>
</dbReference>
<dbReference type="SUPFAM" id="SSF57850">
    <property type="entry name" value="RING/U-box"/>
    <property type="match status" value="1"/>
</dbReference>
<evidence type="ECO:0000256" key="3">
    <source>
        <dbReference type="SAM" id="MobiDB-lite"/>
    </source>
</evidence>
<evidence type="ECO:0000259" key="4">
    <source>
        <dbReference type="PROSITE" id="PS51698"/>
    </source>
</evidence>
<dbReference type="PANTHER" id="PTHR23315">
    <property type="entry name" value="U BOX DOMAIN-CONTAINING"/>
    <property type="match status" value="1"/>
</dbReference>
<sequence>MALAPGEEEEDANHSLYIPPEVCQKILAHGPFQLLQKSKLVSNDWESLGYESSFITDFVLKNKAFLGYVIQTQHFAEPYTSFLSNIAHIPPIPTPNLDFCPNGVRIMASSSEGRKERSIVVVRRLRCDRGQLPNFYERRETREYVESEEEVELEGASTWQKKVPRVGKSTVALEGVSIRQKKVPPMGKSTVALEGVSTWQKKVPPVGKSTPNKGVGVTQNRKRRATEEGSSKSVKEGNHTEAPLKKKACLVTGGRELRRSTRLMGSDDVVLLQPATDKDVDMSVGQNDVGLVEPDTSSDEGDDTSFAQDKVVGFEPGTATEPELATMSYAEDNAVEVEADKAIDTDEVDSEETKSVNEIEFDVGKKKGRKKKVALQASAQTASAKKACLATGKKKVIATSGREAIEGDQDPLKKKPTSGRKKLHVTRVGSQLRRSTRLMGSDDDVLLQLATEPSLAAMSYAADNANEVDSEESESVSEIESDVEKKKAAPQASAQTASTKEVSYEDGDEDSPIDSEAEKKIAGSEGTPDTKQKKAGISHGSGQNDSVRGRTKEKARWVKKVKGGDESNSEEDEDSKGGDIEEDMVTQDNLIVSIFSRRVAKLTYKLKGEYFTFKKSDFTLLISLSTAYPPKEYFEMDELDPSEFCQKYFPCLEKMQNTFKGAVKLQEILAARKEAKANPSLLEDIYRLNRLYVLGAFLISVGHKGVSVIHIDLASDVEKFDQFPWEWVAFDTFKQSADELCDKMEDHFREKPNELFTACLHGCAMAFTLWIYQHLPKLGPRRVDDNNFPWFLVWSNFPRKNTRRNTWESKLVNKKLFLRNVLTVPEDVKARPAVRAALEDSGEEDFETGDSGDDVVEKQPAPKRARGVLKQEKKPVIAEASSKKNACTVKVVPPSKKKAKAVKGVPPPPSKKKTEAVKIVAPTEKKAVALKVVPPSKKSASKKKAEGVKIVPLREESISYEADISWGQTQMLHVVLDNTIPSLDHAGVVGGTINGRTLDENDVEAQQSVMDTLEDINTTLVETLRSPCKVVDLQSKSSSYDNTDILNGSQPNPEEGVGLDLIPQLSDSENLDCYLNRNQPELERRAGDHLTKGISNAHIRNDFLQKNQSEQARAEKGEVVKDMDINDHNALNSLNDGDTVKTIDENGKETSTLEKELLVESVTLEKERARSLLKELEAIDQTVNLIAHIWDWTAKLEQYSATNGVPIPPYFRCPPLLGLMLDPVIVASGQTYERAFIQRWVDNGLTFLKKTRQDLAHANLITNYTVKDLIANWCEDNNIRHCDTANGNNASPLPISSNVPSQDFTRAESFRCCFYSNNSTPRSSLEAGHRSQKKKVGD</sequence>
<feature type="region of interest" description="Disordered" evidence="3">
    <location>
        <begin position="464"/>
        <end position="582"/>
    </location>
</feature>
<dbReference type="Pfam" id="PF04564">
    <property type="entry name" value="U-box"/>
    <property type="match status" value="1"/>
</dbReference>
<keyword evidence="6" id="KW-1185">Reference proteome</keyword>
<feature type="compositionally biased region" description="Acidic residues" evidence="3">
    <location>
        <begin position="466"/>
        <end position="481"/>
    </location>
</feature>
<feature type="domain" description="U-box" evidence="4">
    <location>
        <begin position="1206"/>
        <end position="1280"/>
    </location>
</feature>
<dbReference type="InterPro" id="IPR045210">
    <property type="entry name" value="RING-Ubox_PUB"/>
</dbReference>
<accession>A0A835HXQ0</accession>
<dbReference type="CDD" id="cd16664">
    <property type="entry name" value="RING-Ubox_PUB"/>
    <property type="match status" value="1"/>
</dbReference>
<feature type="compositionally biased region" description="Acidic residues" evidence="3">
    <location>
        <begin position="504"/>
        <end position="515"/>
    </location>
</feature>
<dbReference type="Proteomes" id="UP000631114">
    <property type="component" value="Unassembled WGS sequence"/>
</dbReference>
<proteinExistence type="predicted"/>
<feature type="compositionally biased region" description="Acidic residues" evidence="3">
    <location>
        <begin position="840"/>
        <end position="854"/>
    </location>
</feature>
<dbReference type="PROSITE" id="PS51698">
    <property type="entry name" value="U_BOX"/>
    <property type="match status" value="1"/>
</dbReference>
<evidence type="ECO:0000313" key="6">
    <source>
        <dbReference type="Proteomes" id="UP000631114"/>
    </source>
</evidence>
<evidence type="ECO:0000256" key="2">
    <source>
        <dbReference type="ARBA" id="ARBA00022679"/>
    </source>
</evidence>